<accession>B0CDX3</accession>
<dbReference type="PANTHER" id="PTHR47200">
    <property type="entry name" value="THYLAKOID LUMENAL 15 KDA PROTEIN 1, CHLOROPLASTIC"/>
    <property type="match status" value="1"/>
</dbReference>
<proteinExistence type="predicted"/>
<sequence>MFRIRTAILCTLLALFLLLPLPAHAASSAATRAIDDEDIVTQDFSGQDLREAEFSNNQLAGANFSEADLTAVVFNGVDLTGASLKNVDMTGGMAYLSSFAEADLSGAILTEAMLLQSSLRDATVTDADFSFAVIDKDQVKILCETASGVNPVTGVDTRDSLGCP</sequence>
<name>B0CDX3_ACAM1</name>
<evidence type="ECO:0000313" key="3">
    <source>
        <dbReference type="Proteomes" id="UP000000268"/>
    </source>
</evidence>
<dbReference type="SUPFAM" id="SSF141571">
    <property type="entry name" value="Pentapeptide repeat-like"/>
    <property type="match status" value="1"/>
</dbReference>
<evidence type="ECO:0000256" key="1">
    <source>
        <dbReference type="SAM" id="SignalP"/>
    </source>
</evidence>
<dbReference type="Gene3D" id="2.160.20.80">
    <property type="entry name" value="E3 ubiquitin-protein ligase SopA"/>
    <property type="match status" value="1"/>
</dbReference>
<dbReference type="eggNOG" id="COG1357">
    <property type="taxonomic scope" value="Bacteria"/>
</dbReference>
<protein>
    <submittedName>
        <fullName evidence="2">Pentapeptide repeat protein</fullName>
    </submittedName>
</protein>
<dbReference type="STRING" id="329726.AM1_4346"/>
<evidence type="ECO:0000313" key="2">
    <source>
        <dbReference type="EMBL" id="ABW29325.1"/>
    </source>
</evidence>
<gene>
    <name evidence="2" type="ordered locus">AM1_4346</name>
</gene>
<dbReference type="Proteomes" id="UP000000268">
    <property type="component" value="Chromosome"/>
</dbReference>
<dbReference type="Pfam" id="PF00805">
    <property type="entry name" value="Pentapeptide"/>
    <property type="match status" value="2"/>
</dbReference>
<dbReference type="InterPro" id="IPR001646">
    <property type="entry name" value="5peptide_repeat"/>
</dbReference>
<dbReference type="EMBL" id="CP000828">
    <property type="protein sequence ID" value="ABW29325.1"/>
    <property type="molecule type" value="Genomic_DNA"/>
</dbReference>
<dbReference type="InterPro" id="IPR044213">
    <property type="entry name" value="At2g44920-like"/>
</dbReference>
<feature type="signal peptide" evidence="1">
    <location>
        <begin position="1"/>
        <end position="25"/>
    </location>
</feature>
<keyword evidence="1" id="KW-0732">Signal</keyword>
<feature type="chain" id="PRO_5002746754" evidence="1">
    <location>
        <begin position="26"/>
        <end position="164"/>
    </location>
</feature>
<dbReference type="AlphaFoldDB" id="B0CDX3"/>
<dbReference type="HOGENOM" id="CLU_066336_3_0_3"/>
<organism evidence="2 3">
    <name type="scientific">Acaryochloris marina (strain MBIC 11017)</name>
    <dbReference type="NCBI Taxonomy" id="329726"/>
    <lineage>
        <taxon>Bacteria</taxon>
        <taxon>Bacillati</taxon>
        <taxon>Cyanobacteriota</taxon>
        <taxon>Cyanophyceae</taxon>
        <taxon>Acaryochloridales</taxon>
        <taxon>Acaryochloridaceae</taxon>
        <taxon>Acaryochloris</taxon>
    </lineage>
</organism>
<dbReference type="RefSeq" id="WP_012164651.1">
    <property type="nucleotide sequence ID" value="NC_009925.1"/>
</dbReference>
<dbReference type="PANTHER" id="PTHR47200:SF2">
    <property type="entry name" value="THYLAKOID LUMENAL 15 KDA PROTEIN 1, CHLOROPLASTIC"/>
    <property type="match status" value="1"/>
</dbReference>
<keyword evidence="3" id="KW-1185">Reference proteome</keyword>
<dbReference type="OrthoDB" id="7872756at2"/>
<reference evidence="2 3" key="1">
    <citation type="journal article" date="2008" name="Proc. Natl. Acad. Sci. U.S.A.">
        <title>Niche adaptation and genome expansion in the chlorophyll d-producing cyanobacterium Acaryochloris marina.</title>
        <authorList>
            <person name="Swingley W.D."/>
            <person name="Chen M."/>
            <person name="Cheung P.C."/>
            <person name="Conrad A.L."/>
            <person name="Dejesa L.C."/>
            <person name="Hao J."/>
            <person name="Honchak B.M."/>
            <person name="Karbach L.E."/>
            <person name="Kurdoglu A."/>
            <person name="Lahiri S."/>
            <person name="Mastrian S.D."/>
            <person name="Miyashita H."/>
            <person name="Page L."/>
            <person name="Ramakrishna P."/>
            <person name="Satoh S."/>
            <person name="Sattley W.M."/>
            <person name="Shimada Y."/>
            <person name="Taylor H.L."/>
            <person name="Tomo T."/>
            <person name="Tsuchiya T."/>
            <person name="Wang Z.T."/>
            <person name="Raymond J."/>
            <person name="Mimuro M."/>
            <person name="Blankenship R.E."/>
            <person name="Touchman J.W."/>
        </authorList>
    </citation>
    <scope>NUCLEOTIDE SEQUENCE [LARGE SCALE GENOMIC DNA]</scope>
    <source>
        <strain evidence="3">MBIC 11017</strain>
    </source>
</reference>
<dbReference type="KEGG" id="amr:AM1_4346"/>